<dbReference type="InterPro" id="IPR023313">
    <property type="entry name" value="UBQ-conjugating_AS"/>
</dbReference>
<dbReference type="InterPro" id="IPR050113">
    <property type="entry name" value="Ub_conjugating_enzyme"/>
</dbReference>
<sequence length="360" mass="39183">MNECSRTRTPTPHHLRQTHNTITITSVFPKGGSSHRRRLAQDHSALRSAPPPDYFFPPNTASDDLTSLQIFLAGPTQTPFETGLFQIHLRIPPTYPAEPPKASFKTKIFHPNVDERSGDVCVDTLKRDWKPTLTLKDVLVTIRCLLVYPNPTSSLNEAAGKLLLEDYEGYARYALLMTGVHATVPEELKGLVEEARRRGEGDDQGVGKKDPKAPGEQKRKIKQAVKPSTSVRKDKGKEKEGCSDSEGGDSGKENAETRRFAARPASPLGKRSMDEAEETRCGAGGIEKDEDAEDNGRKSPKLREGQSANSRPPLAAGTITAVTATKKEAVTKKDSAKKSTASGKSSKTGAAARKVGLKRF</sequence>
<dbReference type="EMBL" id="PYWC01000064">
    <property type="protein sequence ID" value="PWW74218.1"/>
    <property type="molecule type" value="Genomic_DNA"/>
</dbReference>
<dbReference type="GO" id="GO:0005524">
    <property type="term" value="F:ATP binding"/>
    <property type="evidence" value="ECO:0007669"/>
    <property type="project" value="UniProtKB-UniRule"/>
</dbReference>
<evidence type="ECO:0000256" key="7">
    <source>
        <dbReference type="PROSITE-ProRule" id="PRU10133"/>
    </source>
</evidence>
<reference evidence="11 12" key="1">
    <citation type="submission" date="2018-03" db="EMBL/GenBank/DDBJ databases">
        <title>Genomes of Pezizomycetes fungi and the evolution of truffles.</title>
        <authorList>
            <person name="Murat C."/>
            <person name="Payen T."/>
            <person name="Noel B."/>
            <person name="Kuo A."/>
            <person name="Martin F.M."/>
        </authorList>
    </citation>
    <scope>NUCLEOTIDE SEQUENCE [LARGE SCALE GENOMIC DNA]</scope>
    <source>
        <strain evidence="11">091103-1</strain>
    </source>
</reference>
<evidence type="ECO:0000256" key="4">
    <source>
        <dbReference type="ARBA" id="ARBA00041569"/>
    </source>
</evidence>
<dbReference type="SMART" id="SM00212">
    <property type="entry name" value="UBCc"/>
    <property type="match status" value="1"/>
</dbReference>
<organism evidence="11 12">
    <name type="scientific">Tuber magnatum</name>
    <name type="common">white Piedmont truffle</name>
    <dbReference type="NCBI Taxonomy" id="42249"/>
    <lineage>
        <taxon>Eukaryota</taxon>
        <taxon>Fungi</taxon>
        <taxon>Dikarya</taxon>
        <taxon>Ascomycota</taxon>
        <taxon>Pezizomycotina</taxon>
        <taxon>Pezizomycetes</taxon>
        <taxon>Pezizales</taxon>
        <taxon>Tuberaceae</taxon>
        <taxon>Tuber</taxon>
    </lineage>
</organism>
<feature type="domain" description="UBC core" evidence="10">
    <location>
        <begin position="34"/>
        <end position="183"/>
    </location>
</feature>
<evidence type="ECO:0000256" key="6">
    <source>
        <dbReference type="ARBA" id="ARBA00042190"/>
    </source>
</evidence>
<keyword evidence="2 8" id="KW-0833">Ubl conjugation pathway</keyword>
<feature type="compositionally biased region" description="Basic and acidic residues" evidence="9">
    <location>
        <begin position="325"/>
        <end position="337"/>
    </location>
</feature>
<dbReference type="SUPFAM" id="SSF54495">
    <property type="entry name" value="UBC-like"/>
    <property type="match status" value="1"/>
</dbReference>
<feature type="compositionally biased region" description="Basic and acidic residues" evidence="9">
    <location>
        <begin position="231"/>
        <end position="242"/>
    </location>
</feature>
<dbReference type="PANTHER" id="PTHR24067">
    <property type="entry name" value="UBIQUITIN-CONJUGATING ENZYME E2"/>
    <property type="match status" value="1"/>
</dbReference>
<feature type="compositionally biased region" description="Basic and acidic residues" evidence="9">
    <location>
        <begin position="271"/>
        <end position="280"/>
    </location>
</feature>
<comment type="caution">
    <text evidence="11">The sequence shown here is derived from an EMBL/GenBank/DDBJ whole genome shotgun (WGS) entry which is preliminary data.</text>
</comment>
<evidence type="ECO:0000259" key="10">
    <source>
        <dbReference type="PROSITE" id="PS50127"/>
    </source>
</evidence>
<evidence type="ECO:0000313" key="11">
    <source>
        <dbReference type="EMBL" id="PWW74218.1"/>
    </source>
</evidence>
<keyword evidence="12" id="KW-1185">Reference proteome</keyword>
<dbReference type="STRING" id="42249.A0A317SIY3"/>
<feature type="compositionally biased region" description="Low complexity" evidence="9">
    <location>
        <begin position="338"/>
        <end position="352"/>
    </location>
</feature>
<comment type="similarity">
    <text evidence="8">Belongs to the ubiquitin-conjugating enzyme family.</text>
</comment>
<keyword evidence="8" id="KW-0547">Nucleotide-binding</keyword>
<feature type="compositionally biased region" description="Basic and acidic residues" evidence="9">
    <location>
        <begin position="249"/>
        <end position="259"/>
    </location>
</feature>
<gene>
    <name evidence="11" type="ORF">C7212DRAFT_365178</name>
</gene>
<evidence type="ECO:0000313" key="12">
    <source>
        <dbReference type="Proteomes" id="UP000246991"/>
    </source>
</evidence>
<accession>A0A317SIY3</accession>
<dbReference type="InterPro" id="IPR000608">
    <property type="entry name" value="UBC"/>
</dbReference>
<feature type="region of interest" description="Disordered" evidence="9">
    <location>
        <begin position="29"/>
        <end position="52"/>
    </location>
</feature>
<keyword evidence="1" id="KW-0808">Transferase</keyword>
<dbReference type="PROSITE" id="PS50127">
    <property type="entry name" value="UBC_2"/>
    <property type="match status" value="1"/>
</dbReference>
<evidence type="ECO:0000256" key="2">
    <source>
        <dbReference type="ARBA" id="ARBA00022786"/>
    </source>
</evidence>
<name>A0A317SIY3_9PEZI</name>
<dbReference type="GO" id="GO:0016740">
    <property type="term" value="F:transferase activity"/>
    <property type="evidence" value="ECO:0007669"/>
    <property type="project" value="UniProtKB-KW"/>
</dbReference>
<evidence type="ECO:0000256" key="8">
    <source>
        <dbReference type="RuleBase" id="RU362109"/>
    </source>
</evidence>
<dbReference type="Pfam" id="PF00179">
    <property type="entry name" value="UQ_con"/>
    <property type="match status" value="1"/>
</dbReference>
<feature type="active site" description="Glycyl thioester intermediate" evidence="7">
    <location>
        <position position="121"/>
    </location>
</feature>
<dbReference type="AlphaFoldDB" id="A0A317SIY3"/>
<protein>
    <recommendedName>
        <fullName evidence="3">Ubiquitin-conjugating enzyme E2 2</fullName>
    </recommendedName>
    <alternativeName>
        <fullName evidence="5">E2 ubiquitin-conjugating enzyme 2</fullName>
    </alternativeName>
    <alternativeName>
        <fullName evidence="6">Ubiquitin carrier protein UBC2</fullName>
    </alternativeName>
    <alternativeName>
        <fullName evidence="4">Ubiquitin-protein ligase UBC2</fullName>
    </alternativeName>
</protein>
<proteinExistence type="inferred from homology"/>
<evidence type="ECO:0000256" key="9">
    <source>
        <dbReference type="SAM" id="MobiDB-lite"/>
    </source>
</evidence>
<evidence type="ECO:0000256" key="1">
    <source>
        <dbReference type="ARBA" id="ARBA00022679"/>
    </source>
</evidence>
<keyword evidence="8" id="KW-0067">ATP-binding</keyword>
<feature type="region of interest" description="Disordered" evidence="9">
    <location>
        <begin position="196"/>
        <end position="360"/>
    </location>
</feature>
<dbReference type="PROSITE" id="PS00183">
    <property type="entry name" value="UBC_1"/>
    <property type="match status" value="1"/>
</dbReference>
<dbReference type="CDD" id="cd23804">
    <property type="entry name" value="UBCc_UBE2S"/>
    <property type="match status" value="1"/>
</dbReference>
<feature type="compositionally biased region" description="Basic and acidic residues" evidence="9">
    <location>
        <begin position="294"/>
        <end position="304"/>
    </location>
</feature>
<dbReference type="Gene3D" id="3.10.110.10">
    <property type="entry name" value="Ubiquitin Conjugating Enzyme"/>
    <property type="match status" value="1"/>
</dbReference>
<feature type="compositionally biased region" description="Basic and acidic residues" evidence="9">
    <location>
        <begin position="196"/>
        <end position="218"/>
    </location>
</feature>
<dbReference type="OrthoDB" id="10069349at2759"/>
<evidence type="ECO:0000256" key="5">
    <source>
        <dbReference type="ARBA" id="ARBA00042179"/>
    </source>
</evidence>
<dbReference type="InterPro" id="IPR016135">
    <property type="entry name" value="UBQ-conjugating_enzyme/RWD"/>
</dbReference>
<dbReference type="Proteomes" id="UP000246991">
    <property type="component" value="Unassembled WGS sequence"/>
</dbReference>
<evidence type="ECO:0000256" key="3">
    <source>
        <dbReference type="ARBA" id="ARBA00039884"/>
    </source>
</evidence>